<evidence type="ECO:0000256" key="7">
    <source>
        <dbReference type="ARBA" id="ARBA00022600"/>
    </source>
</evidence>
<evidence type="ECO:0000256" key="10">
    <source>
        <dbReference type="ARBA" id="ARBA00023056"/>
    </source>
</evidence>
<dbReference type="Pfam" id="PF02806">
    <property type="entry name" value="Alpha-amylase_C"/>
    <property type="match status" value="1"/>
</dbReference>
<evidence type="ECO:0000256" key="9">
    <source>
        <dbReference type="ARBA" id="ARBA00022679"/>
    </source>
</evidence>
<comment type="catalytic activity">
    <reaction evidence="2 12">
        <text>Transfers a segment of a (1-&gt;4)-alpha-D-glucan chain to a primary hydroxy group in a similar glucan chain.</text>
        <dbReference type="EC" id="2.4.1.18"/>
    </reaction>
</comment>
<dbReference type="Pfam" id="PF02446">
    <property type="entry name" value="Glyco_hydro_77"/>
    <property type="match status" value="1"/>
</dbReference>
<dbReference type="HAMAP" id="MF_00685">
    <property type="entry name" value="GlgB"/>
    <property type="match status" value="1"/>
</dbReference>
<evidence type="ECO:0000313" key="16">
    <source>
        <dbReference type="Proteomes" id="UP000017813"/>
    </source>
</evidence>
<dbReference type="NCBIfam" id="NF008967">
    <property type="entry name" value="PRK12313.1"/>
    <property type="match status" value="1"/>
</dbReference>
<dbReference type="GO" id="GO:0004553">
    <property type="term" value="F:hydrolase activity, hydrolyzing O-glycosyl compounds"/>
    <property type="evidence" value="ECO:0007669"/>
    <property type="project" value="InterPro"/>
</dbReference>
<dbReference type="InterPro" id="IPR017853">
    <property type="entry name" value="GH"/>
</dbReference>
<comment type="function">
    <text evidence="3 12">Catalyzes the formation of the alpha-1,6-glucosidic linkages in glycogen by scission of a 1,4-alpha-linked oligosaccharide from growing alpha-1,4-glucan chains and the subsequent attachment of the oligosaccharide to the alpha-1,6 position.</text>
</comment>
<dbReference type="SUPFAM" id="SSF81296">
    <property type="entry name" value="E set domains"/>
    <property type="match status" value="2"/>
</dbReference>
<proteinExistence type="inferred from homology"/>
<comment type="similarity">
    <text evidence="5 13">Belongs to the disproportionating enzyme family.</text>
</comment>
<comment type="similarity">
    <text evidence="6 12">Belongs to the glycosyl hydrolase 13 family. GlgB subfamily.</text>
</comment>
<feature type="active site" description="Nucleophile" evidence="12">
    <location>
        <position position="1082"/>
    </location>
</feature>
<evidence type="ECO:0000256" key="12">
    <source>
        <dbReference type="HAMAP-Rule" id="MF_00685"/>
    </source>
</evidence>
<evidence type="ECO:0000256" key="5">
    <source>
        <dbReference type="ARBA" id="ARBA00005684"/>
    </source>
</evidence>
<dbReference type="Pfam" id="PF00128">
    <property type="entry name" value="Alpha-amylase"/>
    <property type="match status" value="1"/>
</dbReference>
<evidence type="ECO:0000256" key="13">
    <source>
        <dbReference type="RuleBase" id="RU361207"/>
    </source>
</evidence>
<keyword evidence="16" id="KW-1185">Reference proteome</keyword>
<dbReference type="NCBIfam" id="TIGR00217">
    <property type="entry name" value="malQ"/>
    <property type="match status" value="1"/>
</dbReference>
<evidence type="ECO:0000256" key="2">
    <source>
        <dbReference type="ARBA" id="ARBA00000826"/>
    </source>
</evidence>
<dbReference type="InterPro" id="IPR044143">
    <property type="entry name" value="GlgB_N_E_set_prok"/>
</dbReference>
<dbReference type="Pfam" id="PF02922">
    <property type="entry name" value="CBM_48"/>
    <property type="match status" value="1"/>
</dbReference>
<dbReference type="PANTHER" id="PTHR43651">
    <property type="entry name" value="1,4-ALPHA-GLUCAN-BRANCHING ENZYME"/>
    <property type="match status" value="1"/>
</dbReference>
<dbReference type="SUPFAM" id="SSF51011">
    <property type="entry name" value="Glycosyl hydrolase domain"/>
    <property type="match status" value="1"/>
</dbReference>
<dbReference type="Proteomes" id="UP000017813">
    <property type="component" value="Unassembled WGS sequence"/>
</dbReference>
<reference evidence="15 16" key="1">
    <citation type="submission" date="2010-03" db="EMBL/GenBank/DDBJ databases">
        <authorList>
            <consortium name="The Broad Institute Genome Sequencing Platform"/>
            <person name="Ward D."/>
            <person name="Earl A."/>
            <person name="Feldgarden M."/>
            <person name="Gevers D."/>
            <person name="Young S."/>
            <person name="Zeng Q."/>
            <person name="Koehrsen M."/>
            <person name="Alvarado L."/>
            <person name="Berlin A.M."/>
            <person name="Borenstein D."/>
            <person name="Chapman S.B."/>
            <person name="Chen Z."/>
            <person name="Engels R."/>
            <person name="Freedman E."/>
            <person name="Gellesch M."/>
            <person name="Goldberg J."/>
            <person name="Griggs A."/>
            <person name="Gujja S."/>
            <person name="Heilman E.R."/>
            <person name="Heiman D.I."/>
            <person name="Hepburn T.A."/>
            <person name="Howarth C."/>
            <person name="Jen D."/>
            <person name="Larson L."/>
            <person name="Mehta T."/>
            <person name="Park D."/>
            <person name="Pearson M."/>
            <person name="Richards J."/>
            <person name="Roberts A."/>
            <person name="Saif S."/>
            <person name="Shea T.D."/>
            <person name="Shenoy N."/>
            <person name="Sisk P."/>
            <person name="Stolte C."/>
            <person name="Sykes S.N."/>
            <person name="Walk T."/>
            <person name="White J."/>
            <person name="Yandava C."/>
            <person name="Izard J."/>
            <person name="Baranova O.V."/>
            <person name="Blanton J.M."/>
            <person name="Tanner A.C."/>
            <person name="Dewhirst F."/>
            <person name="Haas B."/>
            <person name="Nusbaum C."/>
            <person name="Birren B."/>
        </authorList>
    </citation>
    <scope>NUCLEOTIDE SEQUENCE [LARGE SCALE GENOMIC DNA]</scope>
    <source>
        <strain evidence="15 16">ATCC 29453</strain>
    </source>
</reference>
<dbReference type="CDD" id="cd11322">
    <property type="entry name" value="AmyAc_Glg_BE"/>
    <property type="match status" value="1"/>
</dbReference>
<evidence type="ECO:0000256" key="4">
    <source>
        <dbReference type="ARBA" id="ARBA00004964"/>
    </source>
</evidence>
<dbReference type="Gene3D" id="2.60.40.1180">
    <property type="entry name" value="Golgi alpha-mannosidase II"/>
    <property type="match status" value="1"/>
</dbReference>
<dbReference type="FunFam" id="3.20.20.80:FF:000003">
    <property type="entry name" value="1,4-alpha-glucan branching enzyme GlgB"/>
    <property type="match status" value="1"/>
</dbReference>
<dbReference type="Gene3D" id="3.20.20.80">
    <property type="entry name" value="Glycosidases"/>
    <property type="match status" value="2"/>
</dbReference>
<dbReference type="GO" id="GO:0004134">
    <property type="term" value="F:4-alpha-glucanotransferase activity"/>
    <property type="evidence" value="ECO:0007669"/>
    <property type="project" value="UniProtKB-EC"/>
</dbReference>
<dbReference type="eggNOG" id="COG0296">
    <property type="taxonomic scope" value="Bacteria"/>
</dbReference>
<dbReference type="InterPro" id="IPR054169">
    <property type="entry name" value="GlgB_N"/>
</dbReference>
<evidence type="ECO:0000256" key="3">
    <source>
        <dbReference type="ARBA" id="ARBA00002953"/>
    </source>
</evidence>
<keyword evidence="7 12" id="KW-0321">Glycogen metabolism</keyword>
<dbReference type="InterPro" id="IPR006047">
    <property type="entry name" value="GH13_cat_dom"/>
</dbReference>
<dbReference type="GO" id="GO:0003844">
    <property type="term" value="F:1,4-alpha-glucan branching enzyme activity"/>
    <property type="evidence" value="ECO:0007669"/>
    <property type="project" value="UniProtKB-UniRule"/>
</dbReference>
<dbReference type="InterPro" id="IPR014756">
    <property type="entry name" value="Ig_E-set"/>
</dbReference>
<name>V9HL42_9NEIS</name>
<dbReference type="InterPro" id="IPR006048">
    <property type="entry name" value="A-amylase/branching_C"/>
</dbReference>
<dbReference type="STRING" id="641147.HMPREF9021_01108"/>
<dbReference type="HOGENOM" id="CLU_004150_1_0_4"/>
<dbReference type="InterPro" id="IPR013783">
    <property type="entry name" value="Ig-like_fold"/>
</dbReference>
<dbReference type="GO" id="GO:0005978">
    <property type="term" value="P:glycogen biosynthetic process"/>
    <property type="evidence" value="ECO:0007669"/>
    <property type="project" value="UniProtKB-UniRule"/>
</dbReference>
<evidence type="ECO:0000256" key="11">
    <source>
        <dbReference type="ARBA" id="ARBA00023277"/>
    </source>
</evidence>
<organism evidence="15 16">
    <name type="scientific">Simonsiella muelleri ATCC 29453</name>
    <dbReference type="NCBI Taxonomy" id="641147"/>
    <lineage>
        <taxon>Bacteria</taxon>
        <taxon>Pseudomonadati</taxon>
        <taxon>Pseudomonadota</taxon>
        <taxon>Betaproteobacteria</taxon>
        <taxon>Neisseriales</taxon>
        <taxon>Neisseriaceae</taxon>
        <taxon>Simonsiella</taxon>
    </lineage>
</organism>
<accession>V9HL42</accession>
<dbReference type="InterPro" id="IPR003385">
    <property type="entry name" value="Glyco_hydro_77"/>
</dbReference>
<dbReference type="OrthoDB" id="9800174at2"/>
<keyword evidence="9 12" id="KW-0808">Transferase</keyword>
<feature type="active site" description="Proton donor" evidence="12">
    <location>
        <position position="1135"/>
    </location>
</feature>
<dbReference type="CDD" id="cd02855">
    <property type="entry name" value="E_set_GBE_prok_N"/>
    <property type="match status" value="1"/>
</dbReference>
<comment type="catalytic activity">
    <reaction evidence="1 13">
        <text>Transfers a segment of a (1-&gt;4)-alpha-D-glucan to a new position in an acceptor, which may be glucose or a (1-&gt;4)-alpha-D-glucan.</text>
        <dbReference type="EC" id="2.4.1.25"/>
    </reaction>
</comment>
<sequence length="1424" mass="163494">MNPTLIQQAQNLGIEPTYYSIDGTHHTISDDILMRLINVLSKPTHTSHCFDDIQVLTVGRIGEITIPHEFLSPDSVELWDEHQQTHAIRQPENHHTALPDDGLPCGYYTLRITKANLQHLIKIIVAPPTTYQPDSRPHTGLTIQLYALRSEDNWGIGDLADLAMLCGFCQQQKIDFIGINPLHALFTSHPEYASPYSPSSRIWLNPIYISVPQVARFLHSSKFHLWLQQHSGSLKTLRDNQTVDYKNIWQTKLSALQFLFQEFEYSKDPFAAQQRQQFTQFITQKGNELRGFALFETLDNYFSHENSFGWQNWDAAYQHPNTPEVKAFSAKHEPEIRFHMWLQWLCTLQLAKVNEMAEKSGISLGLYGDLAVGVAQFGADTWLKRNQYCLDLSIGAPPDSFSPIGQNWQLPPYHPTVMRQTACAEFIKIIRENMKLYGMLRIDHVMALNRLWLITGQNETAQQGAYVRYPQNILFAIIALESHLNQCIVIGEDLGTVPTETFELLKQYQIYSYKVLYFHKNTANFPTHCIATTSTHDLAPLAGFWRGTDLYAMKKLGTLPENRFQATLKQREQEKTYFIQQLKSAQYLPNIFRQPENITPELLNAVHELGARSPAKLYAVQLENMLAMTDNFNLPGVAKGNWVQKYPKTLAEISQDTNIHQQFERINEARMSSPRPYPQPDSHEWETINRLFHAEHDDVFAYLGQHTIDGVGDVIRVLQPNAVAINILARNQKLIAPMQKLDNRGFWVARLPENVADYILSVQLTENGEFIQQEDPYRFGSFLGDTDNWLLGEGKHLRPYERLGAHLREIDGVKGAYFAVWAPNAQRVSVVGEFNAWDGRIHVMRKHHDTGVWEIFIPDVKFNSLYKFELRDSNGHVRVKSDPYAFATELRPTTASVVRGLPEKMPVPEFRAKANAIDAPISIYEVHLGSWKRKANNQWLTYTELADELVDYVVKMGFTHIELLPLSEYPFDGSWGYQATGLYAPTSRFGSPQELQYLVAKAHDAGISVILDWVVGHFPTDEHGLAKFDGTALYEHQDPREGFHQDWNTLIYNFGRNEVRNFLTGNALYWVERFGFDGLRVDAVASMIYRDYSRKDGEWIPNQFGGRENLEAIEFLRETNNMLQTQNLDAVGIAEESTTFPNVTKAEGLNFQFKWNMGWMNDTLRYMKEDPINRKYHHHLMTFGMMYQYSENYILPLSHDEVVHGKGSLLGKMHGDCWQKFANLRAYYGFMFGYPGKKLLFMGNEFAQGREWNFNESLDWHLLNESEGGGWHKGIQDYVRELNHIYKNHAPLYQLDQWADGFEWLVADDGNHSVFVFERRDRDGNRMIIISNFTPVVRENYRFGVNMAGKYTEILNSDDLNYKGSGVKLSGSLKTIQTENVASHGRPQSLSLTLPPLATVYLYAENQTSQPKTQSVATTQNQAA</sequence>
<evidence type="ECO:0000259" key="14">
    <source>
        <dbReference type="SMART" id="SM00642"/>
    </source>
</evidence>
<dbReference type="NCBIfam" id="TIGR01515">
    <property type="entry name" value="branching_enzym"/>
    <property type="match status" value="1"/>
</dbReference>
<comment type="pathway">
    <text evidence="4 12">Glycan biosynthesis; glycogen biosynthesis.</text>
</comment>
<dbReference type="Gene3D" id="2.60.40.10">
    <property type="entry name" value="Immunoglobulins"/>
    <property type="match status" value="1"/>
</dbReference>
<dbReference type="InterPro" id="IPR013780">
    <property type="entry name" value="Glyco_hydro_b"/>
</dbReference>
<dbReference type="EMBL" id="ADCY02000025">
    <property type="protein sequence ID" value="EFG30880.2"/>
    <property type="molecule type" value="Genomic_DNA"/>
</dbReference>
<dbReference type="InterPro" id="IPR004193">
    <property type="entry name" value="Glyco_hydro_13_N"/>
</dbReference>
<evidence type="ECO:0000256" key="6">
    <source>
        <dbReference type="ARBA" id="ARBA00009000"/>
    </source>
</evidence>
<dbReference type="SMART" id="SM00642">
    <property type="entry name" value="Aamy"/>
    <property type="match status" value="1"/>
</dbReference>
<gene>
    <name evidence="12" type="primary">glgB</name>
    <name evidence="15" type="ORF">HMPREF9021_01108</name>
</gene>
<evidence type="ECO:0000256" key="1">
    <source>
        <dbReference type="ARBA" id="ARBA00000439"/>
    </source>
</evidence>
<keyword evidence="11 12" id="KW-0119">Carbohydrate metabolism</keyword>
<comment type="subunit">
    <text evidence="12">Monomer.</text>
</comment>
<dbReference type="UniPathway" id="UPA00164"/>
<dbReference type="Pfam" id="PF22019">
    <property type="entry name" value="GlgB_N"/>
    <property type="match status" value="1"/>
</dbReference>
<dbReference type="InterPro" id="IPR006407">
    <property type="entry name" value="GlgB"/>
</dbReference>
<protein>
    <recommendedName>
        <fullName evidence="12">1,4-alpha-glucan branching enzyme GlgB</fullName>
        <ecNumber evidence="12">2.4.1.18</ecNumber>
    </recommendedName>
    <alternativeName>
        <fullName evidence="12">1,4-alpha-D-glucan:1,4-alpha-D-glucan 6-glucosyl-transferase</fullName>
    </alternativeName>
    <alternativeName>
        <fullName evidence="12">Alpha-(1-&gt;4)-glucan branching enzyme</fullName>
    </alternativeName>
    <alternativeName>
        <fullName evidence="12">Glycogen branching enzyme</fullName>
        <shortName evidence="12">BE</shortName>
    </alternativeName>
</protein>
<evidence type="ECO:0000313" key="15">
    <source>
        <dbReference type="EMBL" id="EFG30880.2"/>
    </source>
</evidence>
<dbReference type="GO" id="GO:0005829">
    <property type="term" value="C:cytosol"/>
    <property type="evidence" value="ECO:0007669"/>
    <property type="project" value="TreeGrafter"/>
</dbReference>
<dbReference type="PANTHER" id="PTHR43651:SF3">
    <property type="entry name" value="1,4-ALPHA-GLUCAN-BRANCHING ENZYME"/>
    <property type="match status" value="1"/>
</dbReference>
<dbReference type="SUPFAM" id="SSF51445">
    <property type="entry name" value="(Trans)glycosidases"/>
    <property type="match status" value="2"/>
</dbReference>
<keyword evidence="10 12" id="KW-0320">Glycogen biosynthesis</keyword>
<dbReference type="FunFam" id="2.60.40.1180:FF:000002">
    <property type="entry name" value="1,4-alpha-glucan branching enzyme GlgB"/>
    <property type="match status" value="1"/>
</dbReference>
<dbReference type="eggNOG" id="COG1640">
    <property type="taxonomic scope" value="Bacteria"/>
</dbReference>
<dbReference type="EC" id="2.4.1.18" evidence="12"/>
<evidence type="ECO:0000256" key="8">
    <source>
        <dbReference type="ARBA" id="ARBA00022676"/>
    </source>
</evidence>
<keyword evidence="8 12" id="KW-0328">Glycosyltransferase</keyword>
<dbReference type="NCBIfam" id="NF003811">
    <property type="entry name" value="PRK05402.1"/>
    <property type="match status" value="1"/>
</dbReference>
<dbReference type="FunFam" id="2.60.40.10:FF:000169">
    <property type="entry name" value="1,4-alpha-glucan branching enzyme GlgB"/>
    <property type="match status" value="1"/>
</dbReference>
<dbReference type="RefSeq" id="WP_002641817.1">
    <property type="nucleotide sequence ID" value="NZ_JH815302.1"/>
</dbReference>
<dbReference type="GO" id="GO:0043169">
    <property type="term" value="F:cation binding"/>
    <property type="evidence" value="ECO:0007669"/>
    <property type="project" value="InterPro"/>
</dbReference>
<reference evidence="15 16" key="2">
    <citation type="submission" date="2011-10" db="EMBL/GenBank/DDBJ databases">
        <title>The Genome Sequence of Simonsiella muelleri ATCC 29453.</title>
        <authorList>
            <consortium name="The Broad Institute Genome Sequencing Platform"/>
            <consortium name="The Broad Institute Genome Sequencing Center for Infectious Disease"/>
            <person name="Earl A."/>
            <person name="Ward D."/>
            <person name="Feldgarden M."/>
            <person name="Gevers D."/>
            <person name="Izard J."/>
            <person name="Baranova O.V."/>
            <person name="Blanton J.M."/>
            <person name="Tanner A.C."/>
            <person name="Dewhirst F."/>
            <person name="Young S.K."/>
            <person name="Zeng Q."/>
            <person name="Gargeya S."/>
            <person name="Fitzgerald M."/>
            <person name="Haas B."/>
            <person name="Abouelleil A."/>
            <person name="Alvarado L."/>
            <person name="Arachchi H.M."/>
            <person name="Berlin A."/>
            <person name="Brown A."/>
            <person name="Chapman S.B."/>
            <person name="Chen Z."/>
            <person name="Dunbar C."/>
            <person name="Freedman E."/>
            <person name="Gearin G."/>
            <person name="Goldberg J."/>
            <person name="Griggs A."/>
            <person name="Gujja S."/>
            <person name="Heiman D."/>
            <person name="Howarth C."/>
            <person name="Larson L."/>
            <person name="Lui A."/>
            <person name="MacDonald P.J.P."/>
            <person name="Montmayeur A."/>
            <person name="Murphy C."/>
            <person name="Neiman D."/>
            <person name="Pearson M."/>
            <person name="Priest M."/>
            <person name="Roberts A."/>
            <person name="Saif S."/>
            <person name="Shea T."/>
            <person name="Shenoy N."/>
            <person name="Sisk P."/>
            <person name="Stolte C."/>
            <person name="Sykes S."/>
            <person name="Wortman J."/>
            <person name="Nusbaum C."/>
            <person name="Birren B."/>
        </authorList>
    </citation>
    <scope>NUCLEOTIDE SEQUENCE [LARGE SCALE GENOMIC DNA]</scope>
    <source>
        <strain evidence="15 16">ATCC 29453</strain>
    </source>
</reference>
<feature type="domain" description="Glycosyl hydrolase family 13 catalytic" evidence="14">
    <location>
        <begin position="925"/>
        <end position="1280"/>
    </location>
</feature>
<comment type="caution">
    <text evidence="15">The sequence shown here is derived from an EMBL/GenBank/DDBJ whole genome shotgun (WGS) entry which is preliminary data.</text>
</comment>